<dbReference type="Proteomes" id="UP000662747">
    <property type="component" value="Chromosome"/>
</dbReference>
<organism evidence="3 4">
    <name type="scientific">Pyxidicoccus parkwayensis</name>
    <dbReference type="NCBI Taxonomy" id="2813578"/>
    <lineage>
        <taxon>Bacteria</taxon>
        <taxon>Pseudomonadati</taxon>
        <taxon>Myxococcota</taxon>
        <taxon>Myxococcia</taxon>
        <taxon>Myxococcales</taxon>
        <taxon>Cystobacterineae</taxon>
        <taxon>Myxococcaceae</taxon>
        <taxon>Pyxidicoccus</taxon>
    </lineage>
</organism>
<dbReference type="CDD" id="cd19756">
    <property type="entry name" value="Bbox2"/>
    <property type="match status" value="1"/>
</dbReference>
<feature type="transmembrane region" description="Helical" evidence="1">
    <location>
        <begin position="291"/>
        <end position="314"/>
    </location>
</feature>
<gene>
    <name evidence="3" type="ORF">JY651_24595</name>
</gene>
<name>A0ABX7PBX4_9BACT</name>
<keyword evidence="1" id="KW-0472">Membrane</keyword>
<sequence length="493" mass="53267">MNALPPPDAVDADAPAPFCKQHPRVPAGWRCQSCEAALCPDCAVGRRAQTVELVACTLCGGGASPILTHRSRQSLAWRLKGAWRYVFTLSGLQVVTAVSLVLSFLGFTLEFAAPFLKLLPLALYGSAFWATFFTLVRDSSRGHTELETPEFTDFFNDAILPGIKGLTAFAAVWMPAIVWTGFLRPGHTGWYELGFILSGDKLPPELLRDPVLWALVLLGVAWLPQALIVTAVGMPPSSIFNVPAVLRMVRALGRDYFLTVGALVALGVLHLGAHGLAWALRWQDWVFISRILAEAVTLVAPFTAAHVLGLLLYVRGDSLGYGVARDYWVPILGETRPRLTAAPLREDAPLAALPEGVEAFTEVKDASRQAESDGLLALASAVEARDVPQAMALYTTLRAQPKVRVPPEHHLFVGQAAAVEGNFPLAVAALESAADAAPDEATAPRALVLLARVLGERMSDAARAEEVYRYVLHRYPDSSAARFARERVPPSSD</sequence>
<keyword evidence="1" id="KW-1133">Transmembrane helix</keyword>
<feature type="transmembrane region" description="Helical" evidence="1">
    <location>
        <begin position="158"/>
        <end position="182"/>
    </location>
</feature>
<keyword evidence="4" id="KW-1185">Reference proteome</keyword>
<feature type="transmembrane region" description="Helical" evidence="1">
    <location>
        <begin position="211"/>
        <end position="235"/>
    </location>
</feature>
<dbReference type="RefSeq" id="WP_206729397.1">
    <property type="nucleotide sequence ID" value="NZ_CP071090.1"/>
</dbReference>
<evidence type="ECO:0000313" key="4">
    <source>
        <dbReference type="Proteomes" id="UP000662747"/>
    </source>
</evidence>
<feature type="transmembrane region" description="Helical" evidence="1">
    <location>
        <begin position="82"/>
        <end position="106"/>
    </location>
</feature>
<feature type="transmembrane region" description="Helical" evidence="1">
    <location>
        <begin position="118"/>
        <end position="137"/>
    </location>
</feature>
<dbReference type="InterPro" id="IPR011990">
    <property type="entry name" value="TPR-like_helical_dom_sf"/>
</dbReference>
<dbReference type="InterPro" id="IPR000315">
    <property type="entry name" value="Znf_B-box"/>
</dbReference>
<evidence type="ECO:0000313" key="3">
    <source>
        <dbReference type="EMBL" id="QSQ27883.1"/>
    </source>
</evidence>
<dbReference type="Pfam" id="PF00643">
    <property type="entry name" value="zf-B_box"/>
    <property type="match status" value="1"/>
</dbReference>
<evidence type="ECO:0000259" key="2">
    <source>
        <dbReference type="Pfam" id="PF00643"/>
    </source>
</evidence>
<reference evidence="3 4" key="1">
    <citation type="submission" date="2021-02" db="EMBL/GenBank/DDBJ databases">
        <title>De Novo genome assembly of isolated myxobacteria.</title>
        <authorList>
            <person name="Stevens D.C."/>
        </authorList>
    </citation>
    <scope>NUCLEOTIDE SEQUENCE [LARGE SCALE GENOMIC DNA]</scope>
    <source>
        <strain evidence="4">SCPEA02</strain>
    </source>
</reference>
<protein>
    <submittedName>
        <fullName evidence="3">Tetratricopeptide repeat protein</fullName>
    </submittedName>
</protein>
<accession>A0ABX7PBX4</accession>
<evidence type="ECO:0000256" key="1">
    <source>
        <dbReference type="SAM" id="Phobius"/>
    </source>
</evidence>
<feature type="domain" description="B box-type" evidence="2">
    <location>
        <begin position="17"/>
        <end position="45"/>
    </location>
</feature>
<keyword evidence="1" id="KW-0812">Transmembrane</keyword>
<feature type="transmembrane region" description="Helical" evidence="1">
    <location>
        <begin position="256"/>
        <end position="279"/>
    </location>
</feature>
<proteinExistence type="predicted"/>
<dbReference type="Gene3D" id="1.25.40.10">
    <property type="entry name" value="Tetratricopeptide repeat domain"/>
    <property type="match status" value="1"/>
</dbReference>
<dbReference type="EMBL" id="CP071090">
    <property type="protein sequence ID" value="QSQ27883.1"/>
    <property type="molecule type" value="Genomic_DNA"/>
</dbReference>